<dbReference type="EMBL" id="QRWZ01000002">
    <property type="protein sequence ID" value="RGT62097.1"/>
    <property type="molecule type" value="Genomic_DNA"/>
</dbReference>
<dbReference type="EMBL" id="JAPAHU010000006">
    <property type="protein sequence ID" value="MCW1041704.1"/>
    <property type="molecule type" value="Genomic_DNA"/>
</dbReference>
<dbReference type="AlphaFoldDB" id="A0A2I1UXS8"/>
<keyword evidence="1" id="KW-1133">Transmembrane helix</keyword>
<dbReference type="Pfam" id="PF11674">
    <property type="entry name" value="DUF3270"/>
    <property type="match status" value="1"/>
</dbReference>
<evidence type="ECO:0000313" key="3">
    <source>
        <dbReference type="EMBL" id="MCW1072690.1"/>
    </source>
</evidence>
<dbReference type="EMBL" id="LR134283">
    <property type="protein sequence ID" value="VED97907.1"/>
    <property type="molecule type" value="Genomic_DNA"/>
</dbReference>
<reference evidence="4 7" key="1">
    <citation type="submission" date="2018-08" db="EMBL/GenBank/DDBJ databases">
        <title>A genome reference for cultivated species of the human gut microbiota.</title>
        <authorList>
            <person name="Zou Y."/>
            <person name="Xue W."/>
            <person name="Luo G."/>
        </authorList>
    </citation>
    <scope>NUCLEOTIDE SEQUENCE [LARGE SCALE GENOMIC DNA]</scope>
    <source>
        <strain evidence="4 7">AF18-38</strain>
    </source>
</reference>
<dbReference type="Proteomes" id="UP000284046">
    <property type="component" value="Unassembled WGS sequence"/>
</dbReference>
<sequence>MTARKYQPYQEDYTYPELEQEQYPLYQDYIPEAKTNPNLKELLFFVNIATFCILTALFSFLFLSIKINTFLAFALAIGVSLVCIKMQQAFIRQKRNK</sequence>
<evidence type="ECO:0000313" key="8">
    <source>
        <dbReference type="Proteomes" id="UP001526076"/>
    </source>
</evidence>
<evidence type="ECO:0000313" key="5">
    <source>
        <dbReference type="EMBL" id="VED97907.1"/>
    </source>
</evidence>
<feature type="transmembrane region" description="Helical" evidence="1">
    <location>
        <begin position="42"/>
        <end position="63"/>
    </location>
</feature>
<name>A0A2I1UXS8_STRAP</name>
<evidence type="ECO:0000256" key="1">
    <source>
        <dbReference type="SAM" id="Phobius"/>
    </source>
</evidence>
<evidence type="ECO:0000313" key="6">
    <source>
        <dbReference type="Proteomes" id="UP000278419"/>
    </source>
</evidence>
<protein>
    <submittedName>
        <fullName evidence="2">DUF3270 domain-containing protein</fullName>
    </submittedName>
    <submittedName>
        <fullName evidence="4">DUF3270 family protein</fullName>
    </submittedName>
    <submittedName>
        <fullName evidence="5">Membrane protein</fullName>
    </submittedName>
</protein>
<dbReference type="GeneID" id="93963389"/>
<dbReference type="Proteomes" id="UP001526076">
    <property type="component" value="Unassembled WGS sequence"/>
</dbReference>
<keyword evidence="1" id="KW-0812">Transmembrane</keyword>
<evidence type="ECO:0000313" key="2">
    <source>
        <dbReference type="EMBL" id="MCW1041704.1"/>
    </source>
</evidence>
<keyword evidence="8" id="KW-1185">Reference proteome</keyword>
<dbReference type="RefSeq" id="WP_003032701.1">
    <property type="nucleotide sequence ID" value="NZ_AP018548.1"/>
</dbReference>
<reference evidence="2 8" key="3">
    <citation type="submission" date="2022-10" db="EMBL/GenBank/DDBJ databases">
        <title>Comparative genomic study of S. anginosus.</title>
        <authorList>
            <person name="Prasad A."/>
            <person name="Ene A."/>
            <person name="Jablonska S."/>
            <person name="Du J."/>
            <person name="Wolfe A.J."/>
            <person name="Putonti C."/>
        </authorList>
    </citation>
    <scope>NUCLEOTIDE SEQUENCE</scope>
    <source>
        <strain evidence="3">UMB6888</strain>
        <strain evidence="2 8">UMB9231</strain>
    </source>
</reference>
<dbReference type="Proteomes" id="UP000278419">
    <property type="component" value="Chromosome"/>
</dbReference>
<reference evidence="5 6" key="2">
    <citation type="submission" date="2018-12" db="EMBL/GenBank/DDBJ databases">
        <authorList>
            <consortium name="Pathogen Informatics"/>
        </authorList>
    </citation>
    <scope>NUCLEOTIDE SEQUENCE [LARGE SCALE GENOMIC DNA]</scope>
    <source>
        <strain evidence="5 6">NCTC10713</strain>
    </source>
</reference>
<dbReference type="EMBL" id="JAPAIK010000043">
    <property type="protein sequence ID" value="MCW1072690.1"/>
    <property type="molecule type" value="Genomic_DNA"/>
</dbReference>
<dbReference type="InterPro" id="IPR021688">
    <property type="entry name" value="DUF3270"/>
</dbReference>
<feature type="transmembrane region" description="Helical" evidence="1">
    <location>
        <begin position="69"/>
        <end position="87"/>
    </location>
</feature>
<evidence type="ECO:0000313" key="4">
    <source>
        <dbReference type="EMBL" id="RGT62097.1"/>
    </source>
</evidence>
<gene>
    <name evidence="4" type="ORF">DWX18_02970</name>
    <name evidence="5" type="ORF">NCTC10713_00849</name>
    <name evidence="2" type="ORF">OJ597_04380</name>
    <name evidence="3" type="ORF">OJ930_06565</name>
</gene>
<evidence type="ECO:0000313" key="7">
    <source>
        <dbReference type="Proteomes" id="UP000284046"/>
    </source>
</evidence>
<organism evidence="4 7">
    <name type="scientific">Streptococcus anginosus</name>
    <dbReference type="NCBI Taxonomy" id="1328"/>
    <lineage>
        <taxon>Bacteria</taxon>
        <taxon>Bacillati</taxon>
        <taxon>Bacillota</taxon>
        <taxon>Bacilli</taxon>
        <taxon>Lactobacillales</taxon>
        <taxon>Streptococcaceae</taxon>
        <taxon>Streptococcus</taxon>
        <taxon>Streptococcus anginosus group</taxon>
    </lineage>
</organism>
<proteinExistence type="predicted"/>
<dbReference type="Proteomes" id="UP001208853">
    <property type="component" value="Unassembled WGS sequence"/>
</dbReference>
<accession>A0A2I1UXS8</accession>
<keyword evidence="1" id="KW-0472">Membrane</keyword>